<evidence type="ECO:0000313" key="14">
    <source>
        <dbReference type="Proteomes" id="UP000242850"/>
    </source>
</evidence>
<dbReference type="SUPFAM" id="SSF52540">
    <property type="entry name" value="P-loop containing nucleoside triphosphate hydrolases"/>
    <property type="match status" value="2"/>
</dbReference>
<evidence type="ECO:0000256" key="7">
    <source>
        <dbReference type="ARBA" id="ARBA00022759"/>
    </source>
</evidence>
<dbReference type="PROSITE" id="PS51192">
    <property type="entry name" value="HELICASE_ATP_BIND_1"/>
    <property type="match status" value="1"/>
</dbReference>
<reference evidence="14" key="1">
    <citation type="submission" date="2016-10" db="EMBL/GenBank/DDBJ databases">
        <authorList>
            <person name="Varghese N."/>
            <person name="Submissions S."/>
        </authorList>
    </citation>
    <scope>NUCLEOTIDE SEQUENCE [LARGE SCALE GENOMIC DNA]</scope>
    <source>
        <strain evidence="14">DSM 5463</strain>
    </source>
</reference>
<dbReference type="RefSeq" id="WP_103895624.1">
    <property type="nucleotide sequence ID" value="NZ_FNUK01000005.1"/>
</dbReference>
<dbReference type="InterPro" id="IPR027417">
    <property type="entry name" value="P-loop_NTPase"/>
</dbReference>
<dbReference type="InterPro" id="IPR004473">
    <property type="entry name" value="Restrct_endonuc_typeI_HsdR"/>
</dbReference>
<dbReference type="GO" id="GO:0009307">
    <property type="term" value="P:DNA restriction-modification system"/>
    <property type="evidence" value="ECO:0007669"/>
    <property type="project" value="UniProtKB-KW"/>
</dbReference>
<dbReference type="CDD" id="cd18800">
    <property type="entry name" value="SF2_C_EcoR124I-like"/>
    <property type="match status" value="1"/>
</dbReference>
<comment type="catalytic activity">
    <reaction evidence="1 11">
        <text>Endonucleolytic cleavage of DNA to give random double-stranded fragments with terminal 5'-phosphates, ATP is simultaneously hydrolyzed.</text>
        <dbReference type="EC" id="3.1.21.3"/>
    </reaction>
</comment>
<evidence type="ECO:0000256" key="4">
    <source>
        <dbReference type="ARBA" id="ARBA00022722"/>
    </source>
</evidence>
<evidence type="ECO:0000256" key="5">
    <source>
        <dbReference type="ARBA" id="ARBA00022741"/>
    </source>
</evidence>
<evidence type="ECO:0000256" key="10">
    <source>
        <dbReference type="ARBA" id="ARBA00023125"/>
    </source>
</evidence>
<dbReference type="Pfam" id="PF18766">
    <property type="entry name" value="SWI2_SNF2"/>
    <property type="match status" value="1"/>
</dbReference>
<comment type="function">
    <text evidence="11">Subunit R is required for both nuclease and ATPase activities, but not for modification.</text>
</comment>
<dbReference type="GO" id="GO:0005524">
    <property type="term" value="F:ATP binding"/>
    <property type="evidence" value="ECO:0007669"/>
    <property type="project" value="UniProtKB-KW"/>
</dbReference>
<keyword evidence="5 11" id="KW-0547">Nucleotide-binding</keyword>
<dbReference type="Pfam" id="PF11867">
    <property type="entry name" value="T1RH-like_C"/>
    <property type="match status" value="1"/>
</dbReference>
<dbReference type="CDD" id="cd18030">
    <property type="entry name" value="DEXHc_RE_I_HsdR"/>
    <property type="match status" value="1"/>
</dbReference>
<dbReference type="GO" id="GO:0009035">
    <property type="term" value="F:type I site-specific deoxyribonuclease activity"/>
    <property type="evidence" value="ECO:0007669"/>
    <property type="project" value="UniProtKB-EC"/>
</dbReference>
<dbReference type="EMBL" id="FNUK01000005">
    <property type="protein sequence ID" value="SEF61241.1"/>
    <property type="molecule type" value="Genomic_DNA"/>
</dbReference>
<dbReference type="InterPro" id="IPR051268">
    <property type="entry name" value="Type-I_R_enzyme_R_subunit"/>
</dbReference>
<dbReference type="EC" id="3.1.21.3" evidence="11"/>
<evidence type="ECO:0000256" key="1">
    <source>
        <dbReference type="ARBA" id="ARBA00000851"/>
    </source>
</evidence>
<dbReference type="Pfam" id="PF04313">
    <property type="entry name" value="HSDR_N"/>
    <property type="match status" value="1"/>
</dbReference>
<comment type="similarity">
    <text evidence="2 11">Belongs to the HsdR family.</text>
</comment>
<accession>A0A1H5TGN6</accession>
<evidence type="ECO:0000313" key="13">
    <source>
        <dbReference type="EMBL" id="SEF61241.1"/>
    </source>
</evidence>
<dbReference type="NCBIfam" id="TIGR00348">
    <property type="entry name" value="hsdR"/>
    <property type="match status" value="1"/>
</dbReference>
<evidence type="ECO:0000256" key="6">
    <source>
        <dbReference type="ARBA" id="ARBA00022747"/>
    </source>
</evidence>
<dbReference type="InterPro" id="IPR021810">
    <property type="entry name" value="T1RH-like_C"/>
</dbReference>
<dbReference type="InterPro" id="IPR014001">
    <property type="entry name" value="Helicase_ATP-bd"/>
</dbReference>
<organism evidence="13 14">
    <name type="scientific">Caloramator fervidus</name>
    <dbReference type="NCBI Taxonomy" id="29344"/>
    <lineage>
        <taxon>Bacteria</taxon>
        <taxon>Bacillati</taxon>
        <taxon>Bacillota</taxon>
        <taxon>Clostridia</taxon>
        <taxon>Eubacteriales</taxon>
        <taxon>Clostridiaceae</taxon>
        <taxon>Caloramator</taxon>
    </lineage>
</organism>
<keyword evidence="8 11" id="KW-0378">Hydrolase</keyword>
<dbReference type="CDD" id="cd22332">
    <property type="entry name" value="HsdR_N"/>
    <property type="match status" value="1"/>
</dbReference>
<evidence type="ECO:0000256" key="3">
    <source>
        <dbReference type="ARBA" id="ARBA00011296"/>
    </source>
</evidence>
<proteinExistence type="inferred from homology"/>
<dbReference type="InterPro" id="IPR007409">
    <property type="entry name" value="Restrct_endonuc_type1_HsdR_N"/>
</dbReference>
<keyword evidence="9 11" id="KW-0067">ATP-binding</keyword>
<dbReference type="Gene3D" id="3.90.1570.50">
    <property type="match status" value="1"/>
</dbReference>
<evidence type="ECO:0000259" key="12">
    <source>
        <dbReference type="PROSITE" id="PS51192"/>
    </source>
</evidence>
<dbReference type="GO" id="GO:0003677">
    <property type="term" value="F:DNA binding"/>
    <property type="evidence" value="ECO:0007669"/>
    <property type="project" value="UniProtKB-KW"/>
</dbReference>
<dbReference type="PANTHER" id="PTHR30195">
    <property type="entry name" value="TYPE I SITE-SPECIFIC DEOXYRIBONUCLEASE PROTEIN SUBUNIT M AND R"/>
    <property type="match status" value="1"/>
</dbReference>
<comment type="subunit">
    <text evidence="3 11">The type I restriction/modification system is composed of three polypeptides R, M and S.</text>
</comment>
<dbReference type="SMART" id="SM00487">
    <property type="entry name" value="DEXDc"/>
    <property type="match status" value="1"/>
</dbReference>
<keyword evidence="4" id="KW-0540">Nuclease</keyword>
<protein>
    <recommendedName>
        <fullName evidence="11">Type I restriction enzyme endonuclease subunit</fullName>
        <shortName evidence="11">R protein</shortName>
        <ecNumber evidence="11">3.1.21.3</ecNumber>
    </recommendedName>
    <alternativeName>
        <fullName evidence="11">Type-1 restriction enzyme R protein</fullName>
    </alternativeName>
</protein>
<evidence type="ECO:0000256" key="9">
    <source>
        <dbReference type="ARBA" id="ARBA00022840"/>
    </source>
</evidence>
<gene>
    <name evidence="13" type="ORF">SAMN05660865_00622</name>
</gene>
<evidence type="ECO:0000256" key="2">
    <source>
        <dbReference type="ARBA" id="ARBA00008598"/>
    </source>
</evidence>
<keyword evidence="7" id="KW-0255">Endonuclease</keyword>
<name>A0A1H5TGN6_9CLOT</name>
<evidence type="ECO:0000256" key="11">
    <source>
        <dbReference type="RuleBase" id="RU364115"/>
    </source>
</evidence>
<evidence type="ECO:0000256" key="8">
    <source>
        <dbReference type="ARBA" id="ARBA00022801"/>
    </source>
</evidence>
<keyword evidence="6 11" id="KW-0680">Restriction system</keyword>
<dbReference type="InterPro" id="IPR055180">
    <property type="entry name" value="HsdR_RecA-like_helicase_dom_2"/>
</dbReference>
<dbReference type="Pfam" id="PF22679">
    <property type="entry name" value="T1R_D3-like"/>
    <property type="match status" value="1"/>
</dbReference>
<keyword evidence="10 11" id="KW-0238">DNA-binding</keyword>
<dbReference type="OrthoDB" id="9758243at2"/>
<sequence length="1033" mass="118355">MNLNQNFESVVEQAAIKWFKDIGYEYLHGSEIPVEDREDYREVILKNRLYNALIRLNPELPLHCIEEAVRQLKNLQYPRIELNNREIHKIYRNGAKVTRRNSEGEEVGEIVKIFDYENPENNDFLVCNQVIIKGAGVRIPDIVVYINGLPVGLFELKNPLDKTATIEGAYKQLELYKRDIPDIFAYNEICVVSDGSKAKAGTLTAPWERFSAWKSIDGVSSVEGMPELEVLIKGMFDKRRILDIIRNFITFSTAKDEVIKIMAMYHQYYGVNKAVEETIRATSPGGDRRIGTFWHTQGSGKSLSMVFYTGKIIELKELQNPTIVVITDRNDLDDQLYETFCNASDLIPYPKQAESVEDLKEKLSQVAAGGIFFTTIQKFQAEAEEVSEVVDPKLKKALKKGKTYPLLSDRSNIIVIVDEAHRSHYEFIDGFAKYIRQALPNASFIGFTGTPIDLEDKSTLQVFGDYISIYDMKQAVEDKAIVPIYYEGRLVKLHLINENIDRDFEEVTEGEEEEVKNKLKTKWAALEALVGTKERLETIARDIVEHFEERCKVLEGKGMIVCMSRRICVDLYNEIVKLRPHWHSDDLDKGVIKIVMSGNPSKDPKEFLPHLYTKSQIKEIEKRMKDPNDPLKLVIVRDMWLTGFDVPCLHTMYIDKPMRGHNLMQAIARVNRVFKDKPAGLVVDYIGIADDLKLALANYTRSTGKDATTLPIDEAIRIMQEKYDIVCSYFHGIDFSGWEEKSAEYKLYILKQAMDLINKDETTKKNFLDQCMALCKAFALVVPREEAMRIRSDVAFFQAVRSNIVKYTPPKGLSIEELDSAIKQIISEGVAASDKPIDIFDAAGLKKPDLSILSEEFLDKLMGQENKNLQIEVLRKLLNDEIKAKIRKNHVKYASFKEMIEKVLNKYHNRAITSAEVIKHLIDLAKEMQNMDKRAKEMNLTEEEMAFYDIVCQGEEAILNDEEAKEIARELVRIIKSKTEGQVDWTIKENIKASIRATVKRLLRRKGFKDPQKLDNVVKLVIEQAVSLFEDAA</sequence>
<dbReference type="InterPro" id="IPR040980">
    <property type="entry name" value="SWI2_SNF2"/>
</dbReference>
<dbReference type="PANTHER" id="PTHR30195:SF15">
    <property type="entry name" value="TYPE I RESTRICTION ENZYME HINDI ENDONUCLEASE SUBUNIT"/>
    <property type="match status" value="1"/>
</dbReference>
<dbReference type="Proteomes" id="UP000242850">
    <property type="component" value="Unassembled WGS sequence"/>
</dbReference>
<keyword evidence="14" id="KW-1185">Reference proteome</keyword>
<feature type="domain" description="Helicase ATP-binding" evidence="12">
    <location>
        <begin position="282"/>
        <end position="469"/>
    </location>
</feature>
<dbReference type="Gene3D" id="3.40.50.300">
    <property type="entry name" value="P-loop containing nucleotide triphosphate hydrolases"/>
    <property type="match status" value="3"/>
</dbReference>
<dbReference type="AlphaFoldDB" id="A0A1H5TGN6"/>